<proteinExistence type="inferred from homology"/>
<dbReference type="SUPFAM" id="SSF55909">
    <property type="entry name" value="Pentein"/>
    <property type="match status" value="1"/>
</dbReference>
<comment type="subcellular location">
    <subcellularLocation>
        <location evidence="3">Cytoplasm</location>
    </subcellularLocation>
</comment>
<dbReference type="NCBIfam" id="TIGR01078">
    <property type="entry name" value="arcA"/>
    <property type="match status" value="1"/>
</dbReference>
<reference evidence="5 6" key="1">
    <citation type="submission" date="2019-04" db="EMBL/GenBank/DDBJ databases">
        <title>Microbes associate with the intestines of laboratory mice.</title>
        <authorList>
            <person name="Navarre W."/>
            <person name="Wong E."/>
            <person name="Huang K."/>
            <person name="Tropini C."/>
            <person name="Ng K."/>
            <person name="Yu B."/>
        </authorList>
    </citation>
    <scope>NUCLEOTIDE SEQUENCE [LARGE SCALE GENOMIC DNA]</scope>
    <source>
        <strain evidence="5 6">NM07_P-09</strain>
    </source>
</reference>
<comment type="caution">
    <text evidence="5">The sequence shown here is derived from an EMBL/GenBank/DDBJ whole genome shotgun (WGS) entry which is preliminary data.</text>
</comment>
<dbReference type="OrthoDB" id="9807502at2"/>
<evidence type="ECO:0000256" key="3">
    <source>
        <dbReference type="HAMAP-Rule" id="MF_00242"/>
    </source>
</evidence>
<dbReference type="PANTHER" id="PTHR47271">
    <property type="entry name" value="ARGININE DEIMINASE"/>
    <property type="match status" value="1"/>
</dbReference>
<keyword evidence="3" id="KW-0963">Cytoplasm</keyword>
<dbReference type="EC" id="3.5.3.6" evidence="3"/>
<dbReference type="PRINTS" id="PR01466">
    <property type="entry name" value="ARGDEIMINASE"/>
</dbReference>
<dbReference type="AlphaFoldDB" id="A0A4S2EY74"/>
<keyword evidence="2 3" id="KW-0378">Hydrolase</keyword>
<comment type="similarity">
    <text evidence="1 3">Belongs to the arginine deiminase family.</text>
</comment>
<dbReference type="HAMAP" id="MF_00242">
    <property type="entry name" value="Arg_deiminase"/>
    <property type="match status" value="1"/>
</dbReference>
<dbReference type="UniPathway" id="UPA00254">
    <property type="reaction ID" value="UER00364"/>
</dbReference>
<keyword evidence="6" id="KW-1185">Reference proteome</keyword>
<feature type="active site" description="Amidino-cysteine intermediate" evidence="3 4">
    <location>
        <position position="407"/>
    </location>
</feature>
<dbReference type="Pfam" id="PF02274">
    <property type="entry name" value="ADI"/>
    <property type="match status" value="1"/>
</dbReference>
<dbReference type="Proteomes" id="UP000310263">
    <property type="component" value="Unassembled WGS sequence"/>
</dbReference>
<sequence>MSKGLHVPSEIGNLKKVMLHRPGDELLNLPPDELERLLFDDVPFLPVAQEEHDTFAQTLRDQGVEVLYLEKLMAEALDAAPQARDEFLDQWIEEAGISGKHAPAIIREYIDSFKDNYEMVLHTMAGVTKQEVQLPVKSSETLRSIVGTDGDTESDLLVDPMPNLYFTRDPFAVVGNGVNLNRMYSVTRNRETLYGKYIFKYHPDYKDSPLWYRRNSAYHTEGGDVLNLNSHAIAVGISQRTEAAAIDVMANHMFWSHGENCPIDEIYAFNIPVSRAFMHLDTVFTQIDVDKFTIHPAIMGTLQVFKMTPGAHENEVKIEEMNDTLEHTLAKILGLDQVTLIPCGGGDPIAAAREQWNDGSNTLCVRPGTICVYQRNNVTNDILYKAGMELLVIPSAELSRGRGGPRCMSMPFWREDL</sequence>
<dbReference type="Gene3D" id="1.10.3930.10">
    <property type="entry name" value="Arginine deiminase"/>
    <property type="match status" value="1"/>
</dbReference>
<protein>
    <recommendedName>
        <fullName evidence="3">Arginine deiminase</fullName>
        <shortName evidence="3">ADI</shortName>
        <ecNumber evidence="3">3.5.3.6</ecNumber>
    </recommendedName>
    <alternativeName>
        <fullName evidence="3">Arginine dihydrolase</fullName>
        <shortName evidence="3">AD</shortName>
    </alternativeName>
</protein>
<dbReference type="NCBIfam" id="NF002381">
    <property type="entry name" value="PRK01388.1"/>
    <property type="match status" value="1"/>
</dbReference>
<name>A0A4S2EY74_9ACTN</name>
<dbReference type="GO" id="GO:0016990">
    <property type="term" value="F:arginine deiminase activity"/>
    <property type="evidence" value="ECO:0007669"/>
    <property type="project" value="UniProtKB-UniRule"/>
</dbReference>
<dbReference type="GO" id="GO:0019546">
    <property type="term" value="P:L-arginine deiminase pathway"/>
    <property type="evidence" value="ECO:0007669"/>
    <property type="project" value="UniProtKB-UniRule"/>
</dbReference>
<organism evidence="5 6">
    <name type="scientific">Muricaecibacterium torontonense</name>
    <dbReference type="NCBI Taxonomy" id="3032871"/>
    <lineage>
        <taxon>Bacteria</taxon>
        <taxon>Bacillati</taxon>
        <taxon>Actinomycetota</taxon>
        <taxon>Coriobacteriia</taxon>
        <taxon>Coriobacteriales</taxon>
        <taxon>Atopobiaceae</taxon>
        <taxon>Muricaecibacterium</taxon>
    </lineage>
</organism>
<evidence type="ECO:0000256" key="4">
    <source>
        <dbReference type="PIRSR" id="PIRSR006356-1"/>
    </source>
</evidence>
<dbReference type="RefSeq" id="WP_136013171.1">
    <property type="nucleotide sequence ID" value="NZ_SRYE01000005.1"/>
</dbReference>
<gene>
    <name evidence="3 5" type="primary">arcA</name>
    <name evidence="5" type="ORF">E5334_08580</name>
</gene>
<dbReference type="Gene3D" id="3.75.10.10">
    <property type="entry name" value="L-arginine/glycine Amidinotransferase, Chain A"/>
    <property type="match status" value="1"/>
</dbReference>
<evidence type="ECO:0000256" key="1">
    <source>
        <dbReference type="ARBA" id="ARBA00010206"/>
    </source>
</evidence>
<evidence type="ECO:0000256" key="2">
    <source>
        <dbReference type="ARBA" id="ARBA00022801"/>
    </source>
</evidence>
<dbReference type="InterPro" id="IPR003876">
    <property type="entry name" value="Arg_deiminase"/>
</dbReference>
<dbReference type="EMBL" id="SRYE01000005">
    <property type="protein sequence ID" value="TGY61448.1"/>
    <property type="molecule type" value="Genomic_DNA"/>
</dbReference>
<dbReference type="GO" id="GO:0005737">
    <property type="term" value="C:cytoplasm"/>
    <property type="evidence" value="ECO:0007669"/>
    <property type="project" value="UniProtKB-SubCell"/>
</dbReference>
<comment type="pathway">
    <text evidence="3">Amino-acid degradation; L-arginine degradation via ADI pathway; carbamoyl phosphate from L-arginine: step 1/2.</text>
</comment>
<dbReference type="PANTHER" id="PTHR47271:SF2">
    <property type="entry name" value="ARGININE DEIMINASE"/>
    <property type="match status" value="1"/>
</dbReference>
<comment type="catalytic activity">
    <reaction evidence="3">
        <text>L-arginine + H2O = L-citrulline + NH4(+)</text>
        <dbReference type="Rhea" id="RHEA:19597"/>
        <dbReference type="ChEBI" id="CHEBI:15377"/>
        <dbReference type="ChEBI" id="CHEBI:28938"/>
        <dbReference type="ChEBI" id="CHEBI:32682"/>
        <dbReference type="ChEBI" id="CHEBI:57743"/>
        <dbReference type="EC" id="3.5.3.6"/>
    </reaction>
</comment>
<evidence type="ECO:0000313" key="6">
    <source>
        <dbReference type="Proteomes" id="UP000310263"/>
    </source>
</evidence>
<accession>A0A4S2EY74</accession>
<evidence type="ECO:0000313" key="5">
    <source>
        <dbReference type="EMBL" id="TGY61448.1"/>
    </source>
</evidence>
<keyword evidence="3" id="KW-0056">Arginine metabolism</keyword>
<dbReference type="PIRSF" id="PIRSF006356">
    <property type="entry name" value="Arg_deiminase"/>
    <property type="match status" value="1"/>
</dbReference>